<evidence type="ECO:0000313" key="2">
    <source>
        <dbReference type="Proteomes" id="UP000268094"/>
    </source>
</evidence>
<dbReference type="Proteomes" id="UP000268094">
    <property type="component" value="Unassembled WGS sequence"/>
</dbReference>
<organism evidence="1 2">
    <name type="scientific">Corallococcus terminator</name>
    <dbReference type="NCBI Taxonomy" id="2316733"/>
    <lineage>
        <taxon>Bacteria</taxon>
        <taxon>Pseudomonadati</taxon>
        <taxon>Myxococcota</taxon>
        <taxon>Myxococcia</taxon>
        <taxon>Myxococcales</taxon>
        <taxon>Cystobacterineae</taxon>
        <taxon>Myxococcaceae</taxon>
        <taxon>Corallococcus</taxon>
    </lineage>
</organism>
<dbReference type="InterPro" id="IPR029074">
    <property type="entry name" value="Imm49"/>
</dbReference>
<evidence type="ECO:0000313" key="1">
    <source>
        <dbReference type="EMBL" id="RKG84015.1"/>
    </source>
</evidence>
<sequence length="256" mass="28859">MSNKFLPAFVSNASYLNQKLLIRLAQGEGSPQDILAFCRNHRLMGVGWLLLLCDTSRWQSHLCRSGRAFLALSNQADGGWPVALSRAAPFFDALAACDWDCARELSLRSPRERRVELEYEEDFLYVRFLMDFCVLKRSEEEARACLARFESVLQGSEEPRLQVCQALLSRDEASFQAALEDFLKAEARRYVLLRERGRISQEVWATDAKVCVEGLALVLLAEHAGLKTPSVFPTIPSVARCEAPPVESLDAWRMGD</sequence>
<reference evidence="2" key="1">
    <citation type="submission" date="2018-09" db="EMBL/GenBank/DDBJ databases">
        <authorList>
            <person name="Livingstone P.G."/>
            <person name="Whitworth D.E."/>
        </authorList>
    </citation>
    <scope>NUCLEOTIDE SEQUENCE [LARGE SCALE GENOMIC DNA]</scope>
    <source>
        <strain evidence="2">CA054A</strain>
    </source>
</reference>
<gene>
    <name evidence="1" type="ORF">D7V88_22895</name>
</gene>
<keyword evidence="2" id="KW-1185">Reference proteome</keyword>
<accession>A0A3A8ILC3</accession>
<name>A0A3A8ILC3_9BACT</name>
<dbReference type="EMBL" id="RAVZ01000166">
    <property type="protein sequence ID" value="RKG84015.1"/>
    <property type="molecule type" value="Genomic_DNA"/>
</dbReference>
<protein>
    <submittedName>
        <fullName evidence="1">Uncharacterized protein</fullName>
    </submittedName>
</protein>
<dbReference type="Pfam" id="PF15575">
    <property type="entry name" value="Imm49"/>
    <property type="match status" value="1"/>
</dbReference>
<comment type="caution">
    <text evidence="1">The sequence shown here is derived from an EMBL/GenBank/DDBJ whole genome shotgun (WGS) entry which is preliminary data.</text>
</comment>
<dbReference type="AlphaFoldDB" id="A0A3A8ILC3"/>
<proteinExistence type="predicted"/>